<evidence type="ECO:0000313" key="2">
    <source>
        <dbReference type="EMBL" id="MBC3793509.1"/>
    </source>
</evidence>
<comment type="caution">
    <text evidence="2">The sequence shown here is derived from an EMBL/GenBank/DDBJ whole genome shotgun (WGS) entry which is preliminary data.</text>
</comment>
<dbReference type="EMBL" id="VFIA01000027">
    <property type="protein sequence ID" value="MBC3793509.1"/>
    <property type="molecule type" value="Genomic_DNA"/>
</dbReference>
<protein>
    <submittedName>
        <fullName evidence="2">Membrane protein</fullName>
    </submittedName>
</protein>
<organism evidence="2 3">
    <name type="scientific">Spirosoma utsteinense</name>
    <dbReference type="NCBI Taxonomy" id="2585773"/>
    <lineage>
        <taxon>Bacteria</taxon>
        <taxon>Pseudomonadati</taxon>
        <taxon>Bacteroidota</taxon>
        <taxon>Cytophagia</taxon>
        <taxon>Cytophagales</taxon>
        <taxon>Cytophagaceae</taxon>
        <taxon>Spirosoma</taxon>
    </lineage>
</organism>
<name>A0ABR6WAC2_9BACT</name>
<evidence type="ECO:0000313" key="3">
    <source>
        <dbReference type="Proteomes" id="UP000700732"/>
    </source>
</evidence>
<dbReference type="RefSeq" id="WP_186739375.1">
    <property type="nucleotide sequence ID" value="NZ_VFIA01000027.1"/>
</dbReference>
<dbReference type="Proteomes" id="UP000700732">
    <property type="component" value="Unassembled WGS sequence"/>
</dbReference>
<keyword evidence="1" id="KW-1133">Transmembrane helix</keyword>
<reference evidence="2 3" key="1">
    <citation type="submission" date="2019-06" db="EMBL/GenBank/DDBJ databases">
        <title>Spirosoma utsteinense sp. nov. isolated from Antarctic ice-free soils.</title>
        <authorList>
            <person name="Tahon G."/>
        </authorList>
    </citation>
    <scope>NUCLEOTIDE SEQUENCE [LARGE SCALE GENOMIC DNA]</scope>
    <source>
        <strain evidence="2 3">LMG 31447</strain>
    </source>
</reference>
<keyword evidence="1" id="KW-0812">Transmembrane</keyword>
<feature type="transmembrane region" description="Helical" evidence="1">
    <location>
        <begin position="253"/>
        <end position="271"/>
    </location>
</feature>
<feature type="transmembrane region" description="Helical" evidence="1">
    <location>
        <begin position="164"/>
        <end position="183"/>
    </location>
</feature>
<keyword evidence="3" id="KW-1185">Reference proteome</keyword>
<evidence type="ECO:0000256" key="1">
    <source>
        <dbReference type="SAM" id="Phobius"/>
    </source>
</evidence>
<feature type="transmembrane region" description="Helical" evidence="1">
    <location>
        <begin position="25"/>
        <end position="44"/>
    </location>
</feature>
<accession>A0ABR6WAC2</accession>
<sequence length="276" mass="31927">MNQTFSPARFGRLLHHYFVANRGQLLAGLVLLLGVMIVAFILIYSETPPEVESLRLPLLFIPGWIAWYVFIWQQTDTLNNKERSMAYFMQPASQVEKILLIWFVTGICFLLVYLTCFTLMDLIGVSYVNNRDWNAGQVEQIRMRGGLAQLTPFYASTDKNIPNVIVWITVLFHPFALAFLLVFRWYNLATVAVMAFLLLVFLYLSNRFIAYNMTNINDAVSIRPFDDAIVRSPDQRSYRTIALPQPLGNQLRYTLVITIGVLLYITAYFRLKEREV</sequence>
<feature type="transmembrane region" description="Helical" evidence="1">
    <location>
        <begin position="188"/>
        <end position="205"/>
    </location>
</feature>
<gene>
    <name evidence="2" type="ORF">FH603_4028</name>
</gene>
<feature type="transmembrane region" description="Helical" evidence="1">
    <location>
        <begin position="56"/>
        <end position="78"/>
    </location>
</feature>
<proteinExistence type="predicted"/>
<keyword evidence="1" id="KW-0472">Membrane</keyword>
<feature type="transmembrane region" description="Helical" evidence="1">
    <location>
        <begin position="99"/>
        <end position="120"/>
    </location>
</feature>